<dbReference type="FunFam" id="3.10.50.40:FF:000006">
    <property type="entry name" value="Peptidyl-prolyl cis-trans isomerase"/>
    <property type="match status" value="1"/>
</dbReference>
<evidence type="ECO:0000313" key="9">
    <source>
        <dbReference type="EMBL" id="PLW27991.1"/>
    </source>
</evidence>
<comment type="caution">
    <text evidence="8">The sequence shown here is derived from an EMBL/GenBank/DDBJ whole genome shotgun (WGS) entry which is preliminary data.</text>
</comment>
<name>A0A2N5S0Q0_9BASI</name>
<keyword evidence="11" id="KW-1185">Reference proteome</keyword>
<proteinExistence type="predicted"/>
<evidence type="ECO:0000256" key="1">
    <source>
        <dbReference type="ARBA" id="ARBA00000971"/>
    </source>
</evidence>
<dbReference type="GO" id="GO:0005783">
    <property type="term" value="C:endoplasmic reticulum"/>
    <property type="evidence" value="ECO:0007669"/>
    <property type="project" value="TreeGrafter"/>
</dbReference>
<dbReference type="InterPro" id="IPR044609">
    <property type="entry name" value="FKBP2/11"/>
</dbReference>
<gene>
    <name evidence="9" type="ORF">PCANC_23042</name>
    <name evidence="10" type="ORF">PCASD_18891</name>
    <name evidence="8" type="ORF">PCASD_25871</name>
</gene>
<keyword evidence="6" id="KW-0732">Signal</keyword>
<reference evidence="11 12" key="1">
    <citation type="submission" date="2017-11" db="EMBL/GenBank/DDBJ databases">
        <title>De novo assembly and phasing of dikaryotic genomes from two isolates of Puccinia coronata f. sp. avenae, the causal agent of oat crown rust.</title>
        <authorList>
            <person name="Miller M.E."/>
            <person name="Zhang Y."/>
            <person name="Omidvar V."/>
            <person name="Sperschneider J."/>
            <person name="Schwessinger B."/>
            <person name="Raley C."/>
            <person name="Palmer J.M."/>
            <person name="Garnica D."/>
            <person name="Upadhyaya N."/>
            <person name="Rathjen J."/>
            <person name="Taylor J.M."/>
            <person name="Park R.F."/>
            <person name="Dodds P.N."/>
            <person name="Hirsch C.D."/>
            <person name="Kianian S.F."/>
            <person name="Figueroa M."/>
        </authorList>
    </citation>
    <scope>NUCLEOTIDE SEQUENCE [LARGE SCALE GENOMIC DNA]</scope>
    <source>
        <strain evidence="9">12NC29</strain>
        <strain evidence="8">12SD80</strain>
    </source>
</reference>
<dbReference type="Pfam" id="PF00254">
    <property type="entry name" value="FKBP_C"/>
    <property type="match status" value="1"/>
</dbReference>
<evidence type="ECO:0000259" key="7">
    <source>
        <dbReference type="PROSITE" id="PS50059"/>
    </source>
</evidence>
<dbReference type="GO" id="GO:0003755">
    <property type="term" value="F:peptidyl-prolyl cis-trans isomerase activity"/>
    <property type="evidence" value="ECO:0007669"/>
    <property type="project" value="UniProtKB-KW"/>
</dbReference>
<dbReference type="STRING" id="200324.A0A2N5S0Q0"/>
<evidence type="ECO:0000313" key="11">
    <source>
        <dbReference type="Proteomes" id="UP000235388"/>
    </source>
</evidence>
<evidence type="ECO:0000256" key="3">
    <source>
        <dbReference type="ARBA" id="ARBA00023110"/>
    </source>
</evidence>
<feature type="chain" id="PRO_5015083460" description="peptidylprolyl isomerase" evidence="6">
    <location>
        <begin position="28"/>
        <end position="151"/>
    </location>
</feature>
<dbReference type="PANTHER" id="PTHR45779">
    <property type="entry name" value="PEPTIDYLPROLYL ISOMERASE"/>
    <property type="match status" value="1"/>
</dbReference>
<organism evidence="8 12">
    <name type="scientific">Puccinia coronata f. sp. avenae</name>
    <dbReference type="NCBI Taxonomy" id="200324"/>
    <lineage>
        <taxon>Eukaryota</taxon>
        <taxon>Fungi</taxon>
        <taxon>Dikarya</taxon>
        <taxon>Basidiomycota</taxon>
        <taxon>Pucciniomycotina</taxon>
        <taxon>Pucciniomycetes</taxon>
        <taxon>Pucciniales</taxon>
        <taxon>Pucciniaceae</taxon>
        <taxon>Puccinia</taxon>
    </lineage>
</organism>
<dbReference type="EMBL" id="PGCI01001186">
    <property type="protein sequence ID" value="PLW06782.1"/>
    <property type="molecule type" value="Genomic_DNA"/>
</dbReference>
<dbReference type="PANTHER" id="PTHR45779:SF7">
    <property type="entry name" value="PEPTIDYLPROLYL ISOMERASE"/>
    <property type="match status" value="1"/>
</dbReference>
<evidence type="ECO:0000256" key="6">
    <source>
        <dbReference type="SAM" id="SignalP"/>
    </source>
</evidence>
<dbReference type="Proteomes" id="UP000235392">
    <property type="component" value="Unassembled WGS sequence"/>
</dbReference>
<dbReference type="SUPFAM" id="SSF54534">
    <property type="entry name" value="FKBP-like"/>
    <property type="match status" value="1"/>
</dbReference>
<accession>A0A2N5S0Q0</accession>
<dbReference type="InterPro" id="IPR046357">
    <property type="entry name" value="PPIase_dom_sf"/>
</dbReference>
<evidence type="ECO:0000256" key="4">
    <source>
        <dbReference type="ARBA" id="ARBA00023235"/>
    </source>
</evidence>
<feature type="domain" description="PPIase FKBP-type" evidence="7">
    <location>
        <begin position="52"/>
        <end position="141"/>
    </location>
</feature>
<feature type="signal peptide" evidence="6">
    <location>
        <begin position="1"/>
        <end position="27"/>
    </location>
</feature>
<dbReference type="Gene3D" id="3.10.50.40">
    <property type="match status" value="1"/>
</dbReference>
<dbReference type="AlphaFoldDB" id="A0A2N5S0Q0"/>
<dbReference type="InterPro" id="IPR001179">
    <property type="entry name" value="PPIase_FKBP_dom"/>
</dbReference>
<dbReference type="OrthoDB" id="1902587at2759"/>
<dbReference type="Proteomes" id="UP000235388">
    <property type="component" value="Unassembled WGS sequence"/>
</dbReference>
<dbReference type="EMBL" id="PGCI01000314">
    <property type="protein sequence ID" value="PLW29944.1"/>
    <property type="molecule type" value="Genomic_DNA"/>
</dbReference>
<evidence type="ECO:0000313" key="8">
    <source>
        <dbReference type="EMBL" id="PLW06782.1"/>
    </source>
</evidence>
<evidence type="ECO:0000256" key="5">
    <source>
        <dbReference type="PROSITE-ProRule" id="PRU00277"/>
    </source>
</evidence>
<dbReference type="PROSITE" id="PS50059">
    <property type="entry name" value="FKBP_PPIASE"/>
    <property type="match status" value="1"/>
</dbReference>
<keyword evidence="4 5" id="KW-0413">Isomerase</keyword>
<evidence type="ECO:0000313" key="12">
    <source>
        <dbReference type="Proteomes" id="UP000235392"/>
    </source>
</evidence>
<dbReference type="EC" id="5.2.1.8" evidence="2 5"/>
<evidence type="ECO:0000313" key="10">
    <source>
        <dbReference type="EMBL" id="PLW29944.1"/>
    </source>
</evidence>
<dbReference type="PROSITE" id="PS51257">
    <property type="entry name" value="PROKAR_LIPOPROTEIN"/>
    <property type="match status" value="1"/>
</dbReference>
<keyword evidence="3 5" id="KW-0697">Rotamase</keyword>
<comment type="catalytic activity">
    <reaction evidence="1 5">
        <text>[protein]-peptidylproline (omega=180) = [protein]-peptidylproline (omega=0)</text>
        <dbReference type="Rhea" id="RHEA:16237"/>
        <dbReference type="Rhea" id="RHEA-COMP:10747"/>
        <dbReference type="Rhea" id="RHEA-COMP:10748"/>
        <dbReference type="ChEBI" id="CHEBI:83833"/>
        <dbReference type="ChEBI" id="CHEBI:83834"/>
        <dbReference type="EC" id="5.2.1.8"/>
    </reaction>
</comment>
<protein>
    <recommendedName>
        <fullName evidence="2 5">peptidylprolyl isomerase</fullName>
        <ecNumber evidence="2 5">5.2.1.8</ecNumber>
    </recommendedName>
</protein>
<dbReference type="EMBL" id="PGCJ01000462">
    <property type="protein sequence ID" value="PLW27991.1"/>
    <property type="molecule type" value="Genomic_DNA"/>
</dbReference>
<sequence length="151" mass="16489">MNTRRTTKHFFFTALIALTLMSCFTLASDSDGKLQIGIKHKPEKCDITSKNGDKLSMHYTGTLQSTGAKFDSSLDRNQPFDFTLGAKQVIKGWDQGLQGMCIGEKRKLVIPPQLAYGDGGAGGIIPGGATLIFDVELLSINNNDAEYREDL</sequence>
<evidence type="ECO:0000256" key="2">
    <source>
        <dbReference type="ARBA" id="ARBA00013194"/>
    </source>
</evidence>